<organism evidence="1 2">
    <name type="scientific">Clostridium magnum DSM 2767</name>
    <dbReference type="NCBI Taxonomy" id="1121326"/>
    <lineage>
        <taxon>Bacteria</taxon>
        <taxon>Bacillati</taxon>
        <taxon>Bacillota</taxon>
        <taxon>Clostridia</taxon>
        <taxon>Eubacteriales</taxon>
        <taxon>Clostridiaceae</taxon>
        <taxon>Clostridium</taxon>
    </lineage>
</organism>
<dbReference type="STRING" id="1121326.CLMAG_63030"/>
<evidence type="ECO:0000313" key="1">
    <source>
        <dbReference type="EMBL" id="KZL88440.1"/>
    </source>
</evidence>
<sequence length="59" mass="6724">MSSIREKMLVAENCIAYTPKSFTIHMSFVSQGCSSCVSYINDECNKRLFEQINKIISIN</sequence>
<dbReference type="Proteomes" id="UP000076603">
    <property type="component" value="Unassembled WGS sequence"/>
</dbReference>
<keyword evidence="2" id="KW-1185">Reference proteome</keyword>
<proteinExistence type="predicted"/>
<comment type="caution">
    <text evidence="1">The sequence shown here is derived from an EMBL/GenBank/DDBJ whole genome shotgun (WGS) entry which is preliminary data.</text>
</comment>
<dbReference type="RefSeq" id="WP_066631173.1">
    <property type="nucleotide sequence ID" value="NZ_FQXL01000051.1"/>
</dbReference>
<dbReference type="OrthoDB" id="1920875at2"/>
<dbReference type="PATRIC" id="fig|1121326.3.peg.6370"/>
<evidence type="ECO:0000313" key="2">
    <source>
        <dbReference type="Proteomes" id="UP000076603"/>
    </source>
</evidence>
<dbReference type="EMBL" id="LWAE01000019">
    <property type="protein sequence ID" value="KZL88440.1"/>
    <property type="molecule type" value="Genomic_DNA"/>
</dbReference>
<name>A0A161W036_9CLOT</name>
<reference evidence="1 2" key="1">
    <citation type="submission" date="2016-04" db="EMBL/GenBank/DDBJ databases">
        <title>Genome sequence of Clostridium magnum DSM 2767.</title>
        <authorList>
            <person name="Poehlein A."/>
            <person name="Uhlig R."/>
            <person name="Fischer R."/>
            <person name="Bahl H."/>
            <person name="Daniel R."/>
        </authorList>
    </citation>
    <scope>NUCLEOTIDE SEQUENCE [LARGE SCALE GENOMIC DNA]</scope>
    <source>
        <strain evidence="1 2">DSM 2767</strain>
    </source>
</reference>
<accession>A0A161W036</accession>
<dbReference type="PROSITE" id="PS51257">
    <property type="entry name" value="PROKAR_LIPOPROTEIN"/>
    <property type="match status" value="1"/>
</dbReference>
<protein>
    <submittedName>
        <fullName evidence="1">Uncharacterized protein</fullName>
    </submittedName>
</protein>
<dbReference type="AlphaFoldDB" id="A0A161W036"/>
<gene>
    <name evidence="1" type="ORF">CLMAG_63030</name>
</gene>